<dbReference type="PANTHER" id="PTHR35789:SF1">
    <property type="entry name" value="SPORE GERMINATION PROTEIN B3"/>
    <property type="match status" value="1"/>
</dbReference>
<evidence type="ECO:0000256" key="7">
    <source>
        <dbReference type="ARBA" id="ARBA00023288"/>
    </source>
</evidence>
<dbReference type="RefSeq" id="WP_053603671.1">
    <property type="nucleotide sequence ID" value="NZ_CP012600.1"/>
</dbReference>
<evidence type="ECO:0000259" key="8">
    <source>
        <dbReference type="Pfam" id="PF05504"/>
    </source>
</evidence>
<proteinExistence type="inferred from homology"/>
<dbReference type="Pfam" id="PF05504">
    <property type="entry name" value="Spore_GerAC"/>
    <property type="match status" value="1"/>
</dbReference>
<keyword evidence="5" id="KW-0472">Membrane</keyword>
<comment type="similarity">
    <text evidence="2">Belongs to the GerABKC lipoprotein family.</text>
</comment>
<keyword evidence="6" id="KW-0564">Palmitate</keyword>
<feature type="domain" description="Spore germination protein N-terminal" evidence="9">
    <location>
        <begin position="23"/>
        <end position="191"/>
    </location>
</feature>
<dbReference type="GO" id="GO:0009847">
    <property type="term" value="P:spore germination"/>
    <property type="evidence" value="ECO:0007669"/>
    <property type="project" value="InterPro"/>
</dbReference>
<name>A0A0M4FR60_9BACI</name>
<evidence type="ECO:0000256" key="3">
    <source>
        <dbReference type="ARBA" id="ARBA00022544"/>
    </source>
</evidence>
<dbReference type="InterPro" id="IPR046953">
    <property type="entry name" value="Spore_GerAC-like_C"/>
</dbReference>
<reference evidence="10 11" key="2">
    <citation type="journal article" date="2016" name="Int. J. Syst. Evol. Microbiol.">
        <title>Bacillus gobiensis sp. nov., isolated from a soil sample.</title>
        <authorList>
            <person name="Liu B."/>
            <person name="Liu G.H."/>
            <person name="Cetin S."/>
            <person name="Schumann P."/>
            <person name="Pan Z.Z."/>
            <person name="Chen Q.Q."/>
        </authorList>
    </citation>
    <scope>NUCLEOTIDE SEQUENCE [LARGE SCALE GENOMIC DNA]</scope>
    <source>
        <strain evidence="10 11">FJAT-4402</strain>
    </source>
</reference>
<dbReference type="NCBIfam" id="TIGR02887">
    <property type="entry name" value="spore_ger_x_C"/>
    <property type="match status" value="1"/>
</dbReference>
<evidence type="ECO:0000259" key="9">
    <source>
        <dbReference type="Pfam" id="PF25198"/>
    </source>
</evidence>
<keyword evidence="7" id="KW-0449">Lipoprotein</keyword>
<dbReference type="InterPro" id="IPR008844">
    <property type="entry name" value="Spore_GerAC-like"/>
</dbReference>
<reference evidence="11" key="1">
    <citation type="submission" date="2015-08" db="EMBL/GenBank/DDBJ databases">
        <title>Genome sequencing project for genomic taxonomy and phylogenomics of Bacillus-like bacteria.</title>
        <authorList>
            <person name="Liu B."/>
            <person name="Wang J."/>
            <person name="Zhu Y."/>
            <person name="Liu G."/>
            <person name="Chen Q."/>
            <person name="Chen Z."/>
            <person name="Lan J."/>
            <person name="Che J."/>
            <person name="Ge C."/>
            <person name="Shi H."/>
            <person name="Pan Z."/>
            <person name="Liu X."/>
        </authorList>
    </citation>
    <scope>NUCLEOTIDE SEQUENCE [LARGE SCALE GENOMIC DNA]</scope>
    <source>
        <strain evidence="11">FJAT-4402</strain>
    </source>
</reference>
<dbReference type="AlphaFoldDB" id="A0A0M4FR60"/>
<evidence type="ECO:0000256" key="5">
    <source>
        <dbReference type="ARBA" id="ARBA00023136"/>
    </source>
</evidence>
<evidence type="ECO:0000256" key="4">
    <source>
        <dbReference type="ARBA" id="ARBA00022729"/>
    </source>
</evidence>
<evidence type="ECO:0000256" key="6">
    <source>
        <dbReference type="ARBA" id="ARBA00023139"/>
    </source>
</evidence>
<feature type="domain" description="Spore germination GerAC-like C-terminal" evidence="8">
    <location>
        <begin position="224"/>
        <end position="389"/>
    </location>
</feature>
<dbReference type="GO" id="GO:0016020">
    <property type="term" value="C:membrane"/>
    <property type="evidence" value="ECO:0007669"/>
    <property type="project" value="UniProtKB-SubCell"/>
</dbReference>
<evidence type="ECO:0000313" key="11">
    <source>
        <dbReference type="Proteomes" id="UP000067625"/>
    </source>
</evidence>
<dbReference type="Gene3D" id="3.30.300.210">
    <property type="entry name" value="Nutrient germinant receptor protein C, domain 3"/>
    <property type="match status" value="1"/>
</dbReference>
<dbReference type="PANTHER" id="PTHR35789">
    <property type="entry name" value="SPORE GERMINATION PROTEIN B3"/>
    <property type="match status" value="1"/>
</dbReference>
<accession>A0A0M4FR60</accession>
<sequence length="397" mass="44633">MNRNPFIILVAFLSIFLLSGCWDRNELQELDVVGALGIDLNEDTENKYRVTVQIINEQKISTTQGQGGGSEAAPVTTFSASGSTIHEAFQKISPQSSQKLFFPHVQLMVIGEELAREEGIQDLFDWIERDSQFRTLFPILIARDHKAEELLQITTSLESVPAVGIADSLKNSRKGTSTQANQVIQQLSEKGVSLTGLQMTGNAENGNSVKNVQQISPETKVEIKGIAVFKQGKLTKWLDGSLERGAMWINKEVSETNINLPCKKEEKDVAVDLNRYILKIKAKIKNGKPVIDIKARAEGEISEVQCPIDLSKHESIEKLENEMAKKMKAEMVMAVEAAKEARSDFFHFGEYVNREDPKLYKKIEKTWDEEIFPETDINVDVQAFIRRTGLRTKSYIK</sequence>
<dbReference type="STRING" id="1441095.AM592_09975"/>
<keyword evidence="11" id="KW-1185">Reference proteome</keyword>
<dbReference type="InterPro" id="IPR038501">
    <property type="entry name" value="Spore_GerAC_C_sf"/>
</dbReference>
<dbReference type="InterPro" id="IPR057336">
    <property type="entry name" value="GerAC_N"/>
</dbReference>
<evidence type="ECO:0000256" key="2">
    <source>
        <dbReference type="ARBA" id="ARBA00007886"/>
    </source>
</evidence>
<organism evidence="10 11">
    <name type="scientific">Bacillus gobiensis</name>
    <dbReference type="NCBI Taxonomy" id="1441095"/>
    <lineage>
        <taxon>Bacteria</taxon>
        <taxon>Bacillati</taxon>
        <taxon>Bacillota</taxon>
        <taxon>Bacilli</taxon>
        <taxon>Bacillales</taxon>
        <taxon>Bacillaceae</taxon>
        <taxon>Bacillus</taxon>
    </lineage>
</organism>
<dbReference type="PATRIC" id="fig|1441095.3.peg.2195"/>
<evidence type="ECO:0000313" key="10">
    <source>
        <dbReference type="EMBL" id="ALC81898.1"/>
    </source>
</evidence>
<dbReference type="Pfam" id="PF25198">
    <property type="entry name" value="Spore_GerAC_N"/>
    <property type="match status" value="1"/>
</dbReference>
<dbReference type="PROSITE" id="PS51257">
    <property type="entry name" value="PROKAR_LIPOPROTEIN"/>
    <property type="match status" value="1"/>
</dbReference>
<protein>
    <submittedName>
        <fullName evidence="10">Uncharacterized protein</fullName>
    </submittedName>
</protein>
<keyword evidence="4" id="KW-0732">Signal</keyword>
<dbReference type="EMBL" id="CP012600">
    <property type="protein sequence ID" value="ALC81898.1"/>
    <property type="molecule type" value="Genomic_DNA"/>
</dbReference>
<evidence type="ECO:0000256" key="1">
    <source>
        <dbReference type="ARBA" id="ARBA00004635"/>
    </source>
</evidence>
<comment type="subcellular location">
    <subcellularLocation>
        <location evidence="1">Membrane</location>
        <topology evidence="1">Lipid-anchor</topology>
    </subcellularLocation>
</comment>
<dbReference type="Proteomes" id="UP000067625">
    <property type="component" value="Chromosome"/>
</dbReference>
<keyword evidence="3" id="KW-0309">Germination</keyword>
<dbReference type="OrthoDB" id="9816067at2"/>
<gene>
    <name evidence="10" type="ORF">AM592_09975</name>
</gene>